<feature type="signal peptide" evidence="1">
    <location>
        <begin position="1"/>
        <end position="19"/>
    </location>
</feature>
<comment type="caution">
    <text evidence="3">The sequence shown here is derived from an EMBL/GenBank/DDBJ whole genome shotgun (WGS) entry which is preliminary data.</text>
</comment>
<dbReference type="SMART" id="SM00867">
    <property type="entry name" value="YceI"/>
    <property type="match status" value="1"/>
</dbReference>
<dbReference type="InterPro" id="IPR036761">
    <property type="entry name" value="TTHA0802/YceI-like_sf"/>
</dbReference>
<evidence type="ECO:0000256" key="1">
    <source>
        <dbReference type="SAM" id="SignalP"/>
    </source>
</evidence>
<dbReference type="Proteomes" id="UP000604481">
    <property type="component" value="Unassembled WGS sequence"/>
</dbReference>
<organism evidence="3 4">
    <name type="scientific">Chitinilyticum piscinae</name>
    <dbReference type="NCBI Taxonomy" id="2866724"/>
    <lineage>
        <taxon>Bacteria</taxon>
        <taxon>Pseudomonadati</taxon>
        <taxon>Pseudomonadota</taxon>
        <taxon>Betaproteobacteria</taxon>
        <taxon>Neisseriales</taxon>
        <taxon>Chitinibacteraceae</taxon>
        <taxon>Chitinilyticum</taxon>
    </lineage>
</organism>
<dbReference type="InterPro" id="IPR007372">
    <property type="entry name" value="Lipid/polyisoprenoid-bd_YceI"/>
</dbReference>
<dbReference type="Pfam" id="PF04264">
    <property type="entry name" value="YceI"/>
    <property type="match status" value="1"/>
</dbReference>
<evidence type="ECO:0000313" key="4">
    <source>
        <dbReference type="Proteomes" id="UP000604481"/>
    </source>
</evidence>
<evidence type="ECO:0000313" key="3">
    <source>
        <dbReference type="EMBL" id="MBE9608468.1"/>
    </source>
</evidence>
<dbReference type="SUPFAM" id="SSF101874">
    <property type="entry name" value="YceI-like"/>
    <property type="match status" value="1"/>
</dbReference>
<dbReference type="PANTHER" id="PTHR34406">
    <property type="entry name" value="PROTEIN YCEI"/>
    <property type="match status" value="1"/>
</dbReference>
<gene>
    <name evidence="3" type="ORF">INR99_03820</name>
</gene>
<dbReference type="EMBL" id="JADFUA010000002">
    <property type="protein sequence ID" value="MBE9608468.1"/>
    <property type="molecule type" value="Genomic_DNA"/>
</dbReference>
<sequence length="190" mass="20580">MKHTLLIAALLGASAFATAAPMSYTIDQSHTFPQFEVDHLGFSTQHGRFDKTTGSIVLDLAAKSGNIDISIDTGSIDTGWEKRDAHLKSEDFFNVAKYPAMTFKSKNLKFDGDKLVAVSGDFTLLGVTKPLTLTVNNFKCVDSHPMAKKPWCGADATATIKRSEFGMKTYVPAVGDEVKLTIQIEAMGGK</sequence>
<evidence type="ECO:0000259" key="2">
    <source>
        <dbReference type="SMART" id="SM00867"/>
    </source>
</evidence>
<dbReference type="PANTHER" id="PTHR34406:SF1">
    <property type="entry name" value="PROTEIN YCEI"/>
    <property type="match status" value="1"/>
</dbReference>
<dbReference type="RefSeq" id="WP_194114990.1">
    <property type="nucleotide sequence ID" value="NZ_JADFUA010000002.1"/>
</dbReference>
<reference evidence="3 4" key="1">
    <citation type="submission" date="2020-10" db="EMBL/GenBank/DDBJ databases">
        <title>The genome sequence of Chitinilyticum litopenaei 4Y14.</title>
        <authorList>
            <person name="Liu Y."/>
        </authorList>
    </citation>
    <scope>NUCLEOTIDE SEQUENCE [LARGE SCALE GENOMIC DNA]</scope>
    <source>
        <strain evidence="3 4">4Y14</strain>
    </source>
</reference>
<dbReference type="Gene3D" id="2.40.128.110">
    <property type="entry name" value="Lipid/polyisoprenoid-binding, YceI-like"/>
    <property type="match status" value="1"/>
</dbReference>
<feature type="chain" id="PRO_5035203870" evidence="1">
    <location>
        <begin position="20"/>
        <end position="190"/>
    </location>
</feature>
<name>A0A8J7FZC3_9NEIS</name>
<protein>
    <submittedName>
        <fullName evidence="3">Polyisoprenoid-binding protein</fullName>
    </submittedName>
</protein>
<feature type="domain" description="Lipid/polyisoprenoid-binding YceI-like" evidence="2">
    <location>
        <begin position="23"/>
        <end position="187"/>
    </location>
</feature>
<accession>A0A8J7FZC3</accession>
<keyword evidence="1" id="KW-0732">Signal</keyword>
<proteinExistence type="predicted"/>
<keyword evidence="4" id="KW-1185">Reference proteome</keyword>
<dbReference type="AlphaFoldDB" id="A0A8J7FZC3"/>